<accession>X0VR55</accession>
<dbReference type="AlphaFoldDB" id="X0VR55"/>
<name>X0VR55_9ZZZZ</name>
<protein>
    <submittedName>
        <fullName evidence="1">Uncharacterized protein</fullName>
    </submittedName>
</protein>
<sequence>MQFRTFGWIARQNPHIRITENETIDEKRFIFSGLQGKPVETPVKERKDWFKKGELWPTLILVEKAWDEETGARTEHSFVRIFRHEDGAILDILVALSMDAATLLAHGFKVPLFSVTCSRKGTRGTAQRIHMDIL</sequence>
<organism evidence="1">
    <name type="scientific">marine sediment metagenome</name>
    <dbReference type="NCBI Taxonomy" id="412755"/>
    <lineage>
        <taxon>unclassified sequences</taxon>
        <taxon>metagenomes</taxon>
        <taxon>ecological metagenomes</taxon>
    </lineage>
</organism>
<gene>
    <name evidence="1" type="ORF">S01H1_58605</name>
</gene>
<dbReference type="EMBL" id="BARS01038285">
    <property type="protein sequence ID" value="GAG20894.1"/>
    <property type="molecule type" value="Genomic_DNA"/>
</dbReference>
<proteinExistence type="predicted"/>
<comment type="caution">
    <text evidence="1">The sequence shown here is derived from an EMBL/GenBank/DDBJ whole genome shotgun (WGS) entry which is preliminary data.</text>
</comment>
<reference evidence="1" key="1">
    <citation type="journal article" date="2014" name="Front. Microbiol.">
        <title>High frequency of phylogenetically diverse reductive dehalogenase-homologous genes in deep subseafloor sedimentary metagenomes.</title>
        <authorList>
            <person name="Kawai M."/>
            <person name="Futagami T."/>
            <person name="Toyoda A."/>
            <person name="Takaki Y."/>
            <person name="Nishi S."/>
            <person name="Hori S."/>
            <person name="Arai W."/>
            <person name="Tsubouchi T."/>
            <person name="Morono Y."/>
            <person name="Uchiyama I."/>
            <person name="Ito T."/>
            <person name="Fujiyama A."/>
            <person name="Inagaki F."/>
            <person name="Takami H."/>
        </authorList>
    </citation>
    <scope>NUCLEOTIDE SEQUENCE</scope>
    <source>
        <strain evidence="1">Expedition CK06-06</strain>
    </source>
</reference>
<evidence type="ECO:0000313" key="1">
    <source>
        <dbReference type="EMBL" id="GAG20894.1"/>
    </source>
</evidence>